<accession>A0A8X6HWM2</accession>
<feature type="region of interest" description="Disordered" evidence="1">
    <location>
        <begin position="56"/>
        <end position="104"/>
    </location>
</feature>
<evidence type="ECO:0000313" key="2">
    <source>
        <dbReference type="EMBL" id="GFR29885.1"/>
    </source>
</evidence>
<dbReference type="EMBL" id="BMAO01009281">
    <property type="protein sequence ID" value="GFR29885.1"/>
    <property type="molecule type" value="Genomic_DNA"/>
</dbReference>
<dbReference type="Proteomes" id="UP000887116">
    <property type="component" value="Unassembled WGS sequence"/>
</dbReference>
<organism evidence="2 3">
    <name type="scientific">Trichonephila clavata</name>
    <name type="common">Joro spider</name>
    <name type="synonym">Nephila clavata</name>
    <dbReference type="NCBI Taxonomy" id="2740835"/>
    <lineage>
        <taxon>Eukaryota</taxon>
        <taxon>Metazoa</taxon>
        <taxon>Ecdysozoa</taxon>
        <taxon>Arthropoda</taxon>
        <taxon>Chelicerata</taxon>
        <taxon>Arachnida</taxon>
        <taxon>Araneae</taxon>
        <taxon>Araneomorphae</taxon>
        <taxon>Entelegynae</taxon>
        <taxon>Araneoidea</taxon>
        <taxon>Nephilidae</taxon>
        <taxon>Trichonephila</taxon>
    </lineage>
</organism>
<dbReference type="AlphaFoldDB" id="A0A8X6HWM2"/>
<dbReference type="OrthoDB" id="10372387at2759"/>
<proteinExistence type="predicted"/>
<evidence type="ECO:0000256" key="1">
    <source>
        <dbReference type="SAM" id="MobiDB-lite"/>
    </source>
</evidence>
<sequence length="136" mass="15311">MKKSTPKLAPHLSYLYHFNSRVPTDAMDIKTCYKRSFLETTLSEPFTVVKIVQTQDSQLAQSTTEKNPVEEKRKRRKLGVPSRRSVAGTRSEGKKEAVTSELPARTAFPKVAASGVARQNTDRYATLDESNLLRCH</sequence>
<feature type="compositionally biased region" description="Polar residues" evidence="1">
    <location>
        <begin position="56"/>
        <end position="66"/>
    </location>
</feature>
<comment type="caution">
    <text evidence="2">The sequence shown here is derived from an EMBL/GenBank/DDBJ whole genome shotgun (WGS) entry which is preliminary data.</text>
</comment>
<reference evidence="2" key="1">
    <citation type="submission" date="2020-07" db="EMBL/GenBank/DDBJ databases">
        <title>Multicomponent nature underlies the extraordinary mechanical properties of spider dragline silk.</title>
        <authorList>
            <person name="Kono N."/>
            <person name="Nakamura H."/>
            <person name="Mori M."/>
            <person name="Yoshida Y."/>
            <person name="Ohtoshi R."/>
            <person name="Malay A.D."/>
            <person name="Moran D.A.P."/>
            <person name="Tomita M."/>
            <person name="Numata K."/>
            <person name="Arakawa K."/>
        </authorList>
    </citation>
    <scope>NUCLEOTIDE SEQUENCE</scope>
</reference>
<evidence type="ECO:0000313" key="3">
    <source>
        <dbReference type="Proteomes" id="UP000887116"/>
    </source>
</evidence>
<protein>
    <submittedName>
        <fullName evidence="2">Uncharacterized protein</fullName>
    </submittedName>
</protein>
<name>A0A8X6HWM2_TRICU</name>
<gene>
    <name evidence="2" type="ORF">TNCT_626481</name>
</gene>
<keyword evidence="3" id="KW-1185">Reference proteome</keyword>